<evidence type="ECO:0000256" key="2">
    <source>
        <dbReference type="ARBA" id="ARBA00022722"/>
    </source>
</evidence>
<comment type="similarity">
    <text evidence="5">Belongs to the PINc/VapC protein family.</text>
</comment>
<comment type="caution">
    <text evidence="7">The sequence shown here is derived from an EMBL/GenBank/DDBJ whole genome shotgun (WGS) entry which is preliminary data.</text>
</comment>
<sequence length="132" mass="14281">MTIFVDASAIVAIVYGEPEADDFADAIEAHNDRLYCAVGAWEAAHAIARLREVSLHEAAEAVNGFAYEAGLRVVSIGEPERDEAIRAAARYGKGSRHPARLNMGDCFAYACAKTNDARLLYKGDDFSKTDLA</sequence>
<dbReference type="Proteomes" id="UP000033203">
    <property type="component" value="Unassembled WGS sequence"/>
</dbReference>
<evidence type="ECO:0000259" key="6">
    <source>
        <dbReference type="Pfam" id="PF01850"/>
    </source>
</evidence>
<feature type="domain" description="PIN" evidence="6">
    <location>
        <begin position="3"/>
        <end position="130"/>
    </location>
</feature>
<dbReference type="Pfam" id="PF01850">
    <property type="entry name" value="PIN"/>
    <property type="match status" value="1"/>
</dbReference>
<dbReference type="HAMAP" id="MF_00265">
    <property type="entry name" value="VapC_Nob1"/>
    <property type="match status" value="1"/>
</dbReference>
<evidence type="ECO:0000256" key="5">
    <source>
        <dbReference type="HAMAP-Rule" id="MF_00265"/>
    </source>
</evidence>
<name>A0A0D1K8S3_9SPHN</name>
<protein>
    <recommendedName>
        <fullName evidence="5">Ribonuclease VapC</fullName>
        <shortName evidence="5">RNase VapC</shortName>
        <ecNumber evidence="5">3.1.-.-</ecNumber>
    </recommendedName>
    <alternativeName>
        <fullName evidence="5">Toxin VapC</fullName>
    </alternativeName>
</protein>
<keyword evidence="1 5" id="KW-1277">Toxin-antitoxin system</keyword>
<dbReference type="InterPro" id="IPR029060">
    <property type="entry name" value="PIN-like_dom_sf"/>
</dbReference>
<dbReference type="GO" id="GO:0000287">
    <property type="term" value="F:magnesium ion binding"/>
    <property type="evidence" value="ECO:0007669"/>
    <property type="project" value="UniProtKB-UniRule"/>
</dbReference>
<dbReference type="SUPFAM" id="SSF88723">
    <property type="entry name" value="PIN domain-like"/>
    <property type="match status" value="1"/>
</dbReference>
<evidence type="ECO:0000256" key="4">
    <source>
        <dbReference type="ARBA" id="ARBA00022801"/>
    </source>
</evidence>
<dbReference type="EMBL" id="JXTP01000009">
    <property type="protein sequence ID" value="KIU29988.1"/>
    <property type="molecule type" value="Genomic_DNA"/>
</dbReference>
<accession>A0A0D1K8S3</accession>
<keyword evidence="2 5" id="KW-0540">Nuclease</keyword>
<dbReference type="GO" id="GO:0016787">
    <property type="term" value="F:hydrolase activity"/>
    <property type="evidence" value="ECO:0007669"/>
    <property type="project" value="UniProtKB-KW"/>
</dbReference>
<evidence type="ECO:0000313" key="7">
    <source>
        <dbReference type="EMBL" id="KIU29988.1"/>
    </source>
</evidence>
<keyword evidence="3 5" id="KW-0479">Metal-binding</keyword>
<reference evidence="7 8" key="1">
    <citation type="submission" date="2015-01" db="EMBL/GenBank/DDBJ databases">
        <title>Genome of Sphingomonas taxi strain 30a.</title>
        <authorList>
            <person name="Eevers N."/>
            <person name="Van Hamme J."/>
            <person name="Bottos E."/>
            <person name="Weyens N."/>
            <person name="Vangronsveld J."/>
        </authorList>
    </citation>
    <scope>NUCLEOTIDE SEQUENCE [LARGE SCALE GENOMIC DNA]</scope>
    <source>
        <strain evidence="7 8">30a</strain>
    </source>
</reference>
<dbReference type="EC" id="3.1.-.-" evidence="5"/>
<keyword evidence="4 5" id="KW-0378">Hydrolase</keyword>
<organism evidence="7 8">
    <name type="scientific">Sphingomonas melonis</name>
    <dbReference type="NCBI Taxonomy" id="152682"/>
    <lineage>
        <taxon>Bacteria</taxon>
        <taxon>Pseudomonadati</taxon>
        <taxon>Pseudomonadota</taxon>
        <taxon>Alphaproteobacteria</taxon>
        <taxon>Sphingomonadales</taxon>
        <taxon>Sphingomonadaceae</taxon>
        <taxon>Sphingomonas</taxon>
    </lineage>
</organism>
<keyword evidence="5" id="KW-0800">Toxin</keyword>
<dbReference type="InterPro" id="IPR002716">
    <property type="entry name" value="PIN_dom"/>
</dbReference>
<dbReference type="AlphaFoldDB" id="A0A0D1K8S3"/>
<dbReference type="CDD" id="cd09871">
    <property type="entry name" value="PIN_MtVapC28-VapC30-like"/>
    <property type="match status" value="1"/>
</dbReference>
<dbReference type="Gene3D" id="3.40.50.1010">
    <property type="entry name" value="5'-nuclease"/>
    <property type="match status" value="1"/>
</dbReference>
<evidence type="ECO:0000313" key="8">
    <source>
        <dbReference type="Proteomes" id="UP000033203"/>
    </source>
</evidence>
<feature type="binding site" evidence="5">
    <location>
        <position position="105"/>
    </location>
    <ligand>
        <name>Mg(2+)</name>
        <dbReference type="ChEBI" id="CHEBI:18420"/>
    </ligand>
</feature>
<keyword evidence="5" id="KW-0460">Magnesium</keyword>
<feature type="binding site" evidence="5">
    <location>
        <position position="6"/>
    </location>
    <ligand>
        <name>Mg(2+)</name>
        <dbReference type="ChEBI" id="CHEBI:18420"/>
    </ligand>
</feature>
<evidence type="ECO:0000256" key="1">
    <source>
        <dbReference type="ARBA" id="ARBA00022649"/>
    </source>
</evidence>
<dbReference type="GO" id="GO:0090729">
    <property type="term" value="F:toxin activity"/>
    <property type="evidence" value="ECO:0007669"/>
    <property type="project" value="UniProtKB-KW"/>
</dbReference>
<proteinExistence type="inferred from homology"/>
<dbReference type="InterPro" id="IPR022907">
    <property type="entry name" value="VapC_family"/>
</dbReference>
<evidence type="ECO:0000256" key="3">
    <source>
        <dbReference type="ARBA" id="ARBA00022723"/>
    </source>
</evidence>
<gene>
    <name evidence="5" type="primary">vapC</name>
    <name evidence="7" type="ORF">SR41_01860</name>
</gene>
<dbReference type="GO" id="GO:0004540">
    <property type="term" value="F:RNA nuclease activity"/>
    <property type="evidence" value="ECO:0007669"/>
    <property type="project" value="InterPro"/>
</dbReference>
<dbReference type="PATRIC" id="fig|1549858.7.peg.959"/>
<comment type="function">
    <text evidence="5">Toxic component of a toxin-antitoxin (TA) system. An RNase.</text>
</comment>
<comment type="cofactor">
    <cofactor evidence="5">
        <name>Mg(2+)</name>
        <dbReference type="ChEBI" id="CHEBI:18420"/>
    </cofactor>
</comment>